<dbReference type="eggNOG" id="COG2814">
    <property type="taxonomic scope" value="Bacteria"/>
</dbReference>
<evidence type="ECO:0000313" key="10">
    <source>
        <dbReference type="EMBL" id="AEF40005.1"/>
    </source>
</evidence>
<feature type="transmembrane region" description="Helical" evidence="8">
    <location>
        <begin position="175"/>
        <end position="197"/>
    </location>
</feature>
<dbReference type="PANTHER" id="PTHR42718:SF9">
    <property type="entry name" value="MAJOR FACILITATOR SUPERFAMILY MULTIDRUG TRANSPORTER MFSC"/>
    <property type="match status" value="1"/>
</dbReference>
<keyword evidence="5 8" id="KW-0812">Transmembrane</keyword>
<evidence type="ECO:0000256" key="1">
    <source>
        <dbReference type="ARBA" id="ARBA00004651"/>
    </source>
</evidence>
<feature type="transmembrane region" description="Helical" evidence="8">
    <location>
        <begin position="61"/>
        <end position="80"/>
    </location>
</feature>
<dbReference type="GO" id="GO:0005886">
    <property type="term" value="C:plasma membrane"/>
    <property type="evidence" value="ECO:0007669"/>
    <property type="project" value="UniProtKB-SubCell"/>
</dbReference>
<dbReference type="InterPro" id="IPR036259">
    <property type="entry name" value="MFS_trans_sf"/>
</dbReference>
<dbReference type="NCBIfam" id="TIGR00711">
    <property type="entry name" value="efflux_EmrB"/>
    <property type="match status" value="1"/>
</dbReference>
<feature type="transmembrane region" description="Helical" evidence="8">
    <location>
        <begin position="117"/>
        <end position="138"/>
    </location>
</feature>
<protein>
    <submittedName>
        <fullName evidence="10">Putative transporter</fullName>
    </submittedName>
</protein>
<dbReference type="RefSeq" id="WP_013806354.1">
    <property type="nucleotide sequence ID" value="NC_015564.1"/>
</dbReference>
<evidence type="ECO:0000256" key="5">
    <source>
        <dbReference type="ARBA" id="ARBA00022692"/>
    </source>
</evidence>
<feature type="transmembrane region" description="Helical" evidence="8">
    <location>
        <begin position="209"/>
        <end position="229"/>
    </location>
</feature>
<evidence type="ECO:0000256" key="4">
    <source>
        <dbReference type="ARBA" id="ARBA00022475"/>
    </source>
</evidence>
<comment type="subcellular location">
    <subcellularLocation>
        <location evidence="1">Cell membrane</location>
        <topology evidence="1">Multi-pass membrane protein</topology>
    </subcellularLocation>
</comment>
<keyword evidence="7 8" id="KW-0472">Membrane</keyword>
<evidence type="ECO:0000256" key="6">
    <source>
        <dbReference type="ARBA" id="ARBA00022989"/>
    </source>
</evidence>
<keyword evidence="3" id="KW-0813">Transport</keyword>
<dbReference type="KEGG" id="asd:AS9A_1556"/>
<feature type="transmembrane region" description="Helical" evidence="8">
    <location>
        <begin position="22"/>
        <end position="41"/>
    </location>
</feature>
<dbReference type="AlphaFoldDB" id="F6EIU4"/>
<name>F6EIU4_HOYSD</name>
<dbReference type="Proteomes" id="UP000009235">
    <property type="component" value="Chromosome"/>
</dbReference>
<evidence type="ECO:0000256" key="8">
    <source>
        <dbReference type="SAM" id="Phobius"/>
    </source>
</evidence>
<evidence type="ECO:0000256" key="2">
    <source>
        <dbReference type="ARBA" id="ARBA00008537"/>
    </source>
</evidence>
<feature type="transmembrane region" description="Helical" evidence="8">
    <location>
        <begin position="150"/>
        <end position="169"/>
    </location>
</feature>
<evidence type="ECO:0000256" key="7">
    <source>
        <dbReference type="ARBA" id="ARBA00023136"/>
    </source>
</evidence>
<sequence>MRNSALQSTTAMAAERTGTPKVLHWLVAATFIVILNETILINALPRLMVAFDITERTAQWLSTSFMLTMAVVIPTTGWFLQRVTTRIAFGLSMSVFFVGTLVAALAPTFEILLAGRIIQAIGTAVMLPLLMTTLMTVVPERDRGRVMGNVMLAISVAPAMGPAVSGLILEVGSWRFVFVAVLPIAALITAVGMRYLNNVGETGEVPLDKLSVVLAALGFGVLVFGLSEIGAPDPFLSPALTIGFGVLGIGLFVVRQLSLQRRSSPLLDLRTLTYRTYALALVLMVFAFMAMLGAMVLFPLFLQNVRDLSALQTGLLMMPGGLAMGLLGPTIGRCFDRFGGRPLVVPGAIGVLAALVTLTQVSLVMPMWMILAVHIVLMVSLACLFTPVFTLGLSAVPQHLYSHGSSLLATLQQVAAAMGTAIAMTVLAVRSQALADTGANDTAAQVGGMQWAFGVGAILGVGIVAVSVLMPHRPDGFGADSVNSPNTQPDAAP</sequence>
<dbReference type="Gene3D" id="1.20.1720.10">
    <property type="entry name" value="Multidrug resistance protein D"/>
    <property type="match status" value="1"/>
</dbReference>
<dbReference type="PRINTS" id="PR01036">
    <property type="entry name" value="TCRTETB"/>
</dbReference>
<feature type="transmembrane region" description="Helical" evidence="8">
    <location>
        <begin position="449"/>
        <end position="470"/>
    </location>
</feature>
<dbReference type="EMBL" id="CP002786">
    <property type="protein sequence ID" value="AEF40005.1"/>
    <property type="molecule type" value="Genomic_DNA"/>
</dbReference>
<dbReference type="InterPro" id="IPR004638">
    <property type="entry name" value="EmrB-like"/>
</dbReference>
<dbReference type="GO" id="GO:0022857">
    <property type="term" value="F:transmembrane transporter activity"/>
    <property type="evidence" value="ECO:0007669"/>
    <property type="project" value="InterPro"/>
</dbReference>
<keyword evidence="11" id="KW-1185">Reference proteome</keyword>
<comment type="similarity">
    <text evidence="2">Belongs to the major facilitator superfamily. EmrB family.</text>
</comment>
<dbReference type="Pfam" id="PF07690">
    <property type="entry name" value="MFS_1"/>
    <property type="match status" value="1"/>
</dbReference>
<feature type="transmembrane region" description="Helical" evidence="8">
    <location>
        <begin position="235"/>
        <end position="255"/>
    </location>
</feature>
<dbReference type="InterPro" id="IPR011701">
    <property type="entry name" value="MFS"/>
</dbReference>
<evidence type="ECO:0000256" key="3">
    <source>
        <dbReference type="ARBA" id="ARBA00022448"/>
    </source>
</evidence>
<feature type="transmembrane region" description="Helical" evidence="8">
    <location>
        <begin position="87"/>
        <end position="105"/>
    </location>
</feature>
<dbReference type="SUPFAM" id="SSF103473">
    <property type="entry name" value="MFS general substrate transporter"/>
    <property type="match status" value="1"/>
</dbReference>
<feature type="transmembrane region" description="Helical" evidence="8">
    <location>
        <begin position="407"/>
        <end position="429"/>
    </location>
</feature>
<feature type="transmembrane region" description="Helical" evidence="8">
    <location>
        <begin position="343"/>
        <end position="363"/>
    </location>
</feature>
<dbReference type="HOGENOM" id="CLU_000960_28_0_11"/>
<proteinExistence type="inferred from homology"/>
<dbReference type="PROSITE" id="PS50850">
    <property type="entry name" value="MFS"/>
    <property type="match status" value="1"/>
</dbReference>
<keyword evidence="6 8" id="KW-1133">Transmembrane helix</keyword>
<evidence type="ECO:0000313" key="11">
    <source>
        <dbReference type="Proteomes" id="UP000009235"/>
    </source>
</evidence>
<keyword evidence="4" id="KW-1003">Cell membrane</keyword>
<feature type="transmembrane region" description="Helical" evidence="8">
    <location>
        <begin position="276"/>
        <end position="302"/>
    </location>
</feature>
<feature type="transmembrane region" description="Helical" evidence="8">
    <location>
        <begin position="369"/>
        <end position="395"/>
    </location>
</feature>
<dbReference type="CDD" id="cd17503">
    <property type="entry name" value="MFS_LmrB_MDR_like"/>
    <property type="match status" value="1"/>
</dbReference>
<gene>
    <name evidence="10" type="ordered locus">AS9A_1556</name>
</gene>
<reference evidence="10 11" key="1">
    <citation type="journal article" date="2011" name="J. Bacteriol.">
        <title>Complete genome sequence of Amycolicicoccus subflavus DQS3-9A1T, an actinomycete isolated from crude oil-polluted soil.</title>
        <authorList>
            <person name="Cai M."/>
            <person name="Chen W.M."/>
            <person name="Nie Y."/>
            <person name="Chi C.Q."/>
            <person name="Wang Y.N."/>
            <person name="Tang Y.Q."/>
            <person name="Li G.Y."/>
            <person name="Wu X.L."/>
        </authorList>
    </citation>
    <scope>NUCLEOTIDE SEQUENCE [LARGE SCALE GENOMIC DNA]</scope>
    <source>
        <strain evidence="11">DSM 45089 / DQS3-9A1</strain>
    </source>
</reference>
<dbReference type="PANTHER" id="PTHR42718">
    <property type="entry name" value="MAJOR FACILITATOR SUPERFAMILY MULTIDRUG TRANSPORTER MFSC"/>
    <property type="match status" value="1"/>
</dbReference>
<dbReference type="Gene3D" id="1.20.1250.20">
    <property type="entry name" value="MFS general substrate transporter like domains"/>
    <property type="match status" value="1"/>
</dbReference>
<dbReference type="STRING" id="443218.AS9A_1556"/>
<feature type="domain" description="Major facilitator superfamily (MFS) profile" evidence="9">
    <location>
        <begin position="22"/>
        <end position="474"/>
    </location>
</feature>
<evidence type="ECO:0000259" key="9">
    <source>
        <dbReference type="PROSITE" id="PS50850"/>
    </source>
</evidence>
<dbReference type="InterPro" id="IPR020846">
    <property type="entry name" value="MFS_dom"/>
</dbReference>
<organism evidence="10 11">
    <name type="scientific">Hoyosella subflava (strain DSM 45089 / JCM 17490 / NBRC 109087 / DQS3-9A1)</name>
    <name type="common">Amycolicicoccus subflavus</name>
    <dbReference type="NCBI Taxonomy" id="443218"/>
    <lineage>
        <taxon>Bacteria</taxon>
        <taxon>Bacillati</taxon>
        <taxon>Actinomycetota</taxon>
        <taxon>Actinomycetes</taxon>
        <taxon>Mycobacteriales</taxon>
        <taxon>Hoyosellaceae</taxon>
        <taxon>Hoyosella</taxon>
    </lineage>
</organism>
<accession>F6EIU4</accession>